<evidence type="ECO:0000313" key="11">
    <source>
        <dbReference type="EMBL" id="WFD27082.1"/>
    </source>
</evidence>
<feature type="repeat" description="WD" evidence="9">
    <location>
        <begin position="643"/>
        <end position="674"/>
    </location>
</feature>
<keyword evidence="11" id="KW-0560">Oxidoreductase</keyword>
<evidence type="ECO:0000313" key="12">
    <source>
        <dbReference type="Proteomes" id="UP001213623"/>
    </source>
</evidence>
<dbReference type="InterPro" id="IPR020472">
    <property type="entry name" value="WD40_PAC1"/>
</dbReference>
<feature type="repeat" description="WD" evidence="9">
    <location>
        <begin position="328"/>
        <end position="369"/>
    </location>
</feature>
<evidence type="ECO:0000256" key="1">
    <source>
        <dbReference type="ARBA" id="ARBA00004570"/>
    </source>
</evidence>
<dbReference type="AlphaFoldDB" id="A0AAF0J2J7"/>
<evidence type="ECO:0000256" key="10">
    <source>
        <dbReference type="SAM" id="Coils"/>
    </source>
</evidence>
<gene>
    <name evidence="11" type="primary">MDV1</name>
    <name evidence="11" type="ORF">MNAN1_002078</name>
</gene>
<dbReference type="PRINTS" id="PR00320">
    <property type="entry name" value="GPROTEINBRPT"/>
</dbReference>
<evidence type="ECO:0000256" key="2">
    <source>
        <dbReference type="ARBA" id="ARBA00022574"/>
    </source>
</evidence>
<dbReference type="EMBL" id="CP119894">
    <property type="protein sequence ID" value="WFD27082.1"/>
    <property type="molecule type" value="Genomic_DNA"/>
</dbReference>
<evidence type="ECO:0000256" key="7">
    <source>
        <dbReference type="ARBA" id="ARBA00023136"/>
    </source>
</evidence>
<keyword evidence="4" id="KW-1000">Mitochondrion outer membrane</keyword>
<comment type="subcellular location">
    <subcellularLocation>
        <location evidence="1">Mitochondrion outer membrane</location>
        <topology evidence="1">Peripheral membrane protein</topology>
        <orientation evidence="1">Cytoplasmic side</orientation>
    </subcellularLocation>
</comment>
<name>A0AAF0J2J7_9BASI</name>
<sequence length="674" mass="73242">MPRAPASDAGAAGAAPVAASVPLADSRVAHTETSRLLAEMAPHLMTPAMVNALARVSLQAGQLATARDPLPLQRATLLLAPRFSMENPARSFARISHSIWQFAGLGKAGRLGAGRERVPVTSMDIGVLEESQRILESAEEDLDLSLDTDTLDAATGAATGDEAVPVSLLRGYEATVPQASAGKLRRRQVRATQSARRRRKEQHLLSLEELEAQDHEVQEEMRNLEIRRALYHSEMVNVDAKIAALEATKAQLQKHLLEVREEELELEDEQQGLSALLELQRRRRAMPGGRGLDVTTVMPTGTSRRWKGPVFLPSEHDELSPGVAFMTLPCNAGPVTALDLSEPYGTLVSAALDDGVRVWDLSTGEDVGRLRGHTDTVKCLQVEDELCVSGSLDSSCRVWDLRRVDAFESACSARIDGHDVDAENPCVRTLEGHSRGITALYFDAQTLVTGAADKTLRQWNLETGQCVLTMDILWAMSNASAPGLEPTSPPRGAGSTSDALGLSTSQFTGPFSYPMPPYEDGSWEMYTDFVGGVQFWNYALASGSGDGGVRLWDLRTGQAHRTLLGHTAPVTCLQFDETHLVSGSLDRTIRIWDLRTGRVCETLSYAYPVTALQFDSRKIVAAAGACALDVYNRTSQEHSSLATNGHTAPAERLRYMDRYALSGGRDSCIKVWSL</sequence>
<dbReference type="InterPro" id="IPR001680">
    <property type="entry name" value="WD40_rpt"/>
</dbReference>
<dbReference type="Proteomes" id="UP001213623">
    <property type="component" value="Chromosome 3"/>
</dbReference>
<dbReference type="InterPro" id="IPR019775">
    <property type="entry name" value="WD40_repeat_CS"/>
</dbReference>
<keyword evidence="5 10" id="KW-0175">Coiled coil</keyword>
<feature type="coiled-coil region" evidence="10">
    <location>
        <begin position="200"/>
        <end position="279"/>
    </location>
</feature>
<comment type="similarity">
    <text evidence="8">Belongs to the WD repeat MDV1/CAF4 family.</text>
</comment>
<dbReference type="InterPro" id="IPR036322">
    <property type="entry name" value="WD40_repeat_dom_sf"/>
</dbReference>
<protein>
    <submittedName>
        <fullName evidence="11">[histone H3]-dimethyl-L-lysine(36) demethylase</fullName>
        <ecNumber evidence="11">1.14.11.27</ecNumber>
    </submittedName>
</protein>
<keyword evidence="7" id="KW-0472">Membrane</keyword>
<keyword evidence="12" id="KW-1185">Reference proteome</keyword>
<keyword evidence="6" id="KW-0496">Mitochondrion</keyword>
<feature type="repeat" description="WD" evidence="9">
    <location>
        <begin position="563"/>
        <end position="602"/>
    </location>
</feature>
<dbReference type="CDD" id="cd14688">
    <property type="entry name" value="bZIP_YAP"/>
    <property type="match status" value="1"/>
</dbReference>
<dbReference type="SUPFAM" id="SSF50978">
    <property type="entry name" value="WD40 repeat-like"/>
    <property type="match status" value="1"/>
</dbReference>
<evidence type="ECO:0000256" key="4">
    <source>
        <dbReference type="ARBA" id="ARBA00022787"/>
    </source>
</evidence>
<dbReference type="InterPro" id="IPR015943">
    <property type="entry name" value="WD40/YVTN_repeat-like_dom_sf"/>
</dbReference>
<feature type="repeat" description="WD" evidence="9">
    <location>
        <begin position="430"/>
        <end position="469"/>
    </location>
</feature>
<dbReference type="CDD" id="cd00200">
    <property type="entry name" value="WD40"/>
    <property type="match status" value="1"/>
</dbReference>
<dbReference type="PANTHER" id="PTHR19855:SF28">
    <property type="entry name" value="CCR4-ASSOCIATED FACTOR 4"/>
    <property type="match status" value="1"/>
</dbReference>
<dbReference type="Gene3D" id="2.130.10.10">
    <property type="entry name" value="YVTN repeat-like/Quinoprotein amine dehydrogenase"/>
    <property type="match status" value="2"/>
</dbReference>
<dbReference type="PROSITE" id="PS00678">
    <property type="entry name" value="WD_REPEATS_1"/>
    <property type="match status" value="4"/>
</dbReference>
<evidence type="ECO:0000256" key="3">
    <source>
        <dbReference type="ARBA" id="ARBA00022737"/>
    </source>
</evidence>
<dbReference type="Pfam" id="PF00400">
    <property type="entry name" value="WD40"/>
    <property type="match status" value="4"/>
</dbReference>
<evidence type="ECO:0000256" key="9">
    <source>
        <dbReference type="PROSITE-ProRule" id="PRU00221"/>
    </source>
</evidence>
<dbReference type="PROSITE" id="PS50082">
    <property type="entry name" value="WD_REPEATS_2"/>
    <property type="match status" value="6"/>
</dbReference>
<accession>A0AAF0J2J7</accession>
<evidence type="ECO:0000256" key="6">
    <source>
        <dbReference type="ARBA" id="ARBA00023128"/>
    </source>
</evidence>
<dbReference type="SMART" id="SM00320">
    <property type="entry name" value="WD40"/>
    <property type="match status" value="7"/>
</dbReference>
<dbReference type="EC" id="1.14.11.27" evidence="11"/>
<proteinExistence type="inferred from homology"/>
<feature type="repeat" description="WD" evidence="9">
    <location>
        <begin position="540"/>
        <end position="562"/>
    </location>
</feature>
<dbReference type="GO" id="GO:0005741">
    <property type="term" value="C:mitochondrial outer membrane"/>
    <property type="evidence" value="ECO:0007669"/>
    <property type="project" value="UniProtKB-SubCell"/>
</dbReference>
<dbReference type="GO" id="GO:0140680">
    <property type="term" value="F:histone H3K36me/H3K36me2 demethylase activity"/>
    <property type="evidence" value="ECO:0007669"/>
    <property type="project" value="UniProtKB-EC"/>
</dbReference>
<evidence type="ECO:0000256" key="8">
    <source>
        <dbReference type="ARBA" id="ARBA00038415"/>
    </source>
</evidence>
<feature type="repeat" description="WD" evidence="9">
    <location>
        <begin position="370"/>
        <end position="409"/>
    </location>
</feature>
<keyword evidence="2 9" id="KW-0853">WD repeat</keyword>
<dbReference type="Gene3D" id="6.10.280.220">
    <property type="match status" value="1"/>
</dbReference>
<reference evidence="11" key="1">
    <citation type="submission" date="2023-03" db="EMBL/GenBank/DDBJ databases">
        <title>Mating type loci evolution in Malassezia.</title>
        <authorList>
            <person name="Coelho M.A."/>
        </authorList>
    </citation>
    <scope>NUCLEOTIDE SEQUENCE</scope>
    <source>
        <strain evidence="11">CBS 9557</strain>
    </source>
</reference>
<dbReference type="PANTHER" id="PTHR19855">
    <property type="entry name" value="WD40 REPEAT PROTEIN 12, 37"/>
    <property type="match status" value="1"/>
</dbReference>
<keyword evidence="3" id="KW-0677">Repeat</keyword>
<evidence type="ECO:0000256" key="5">
    <source>
        <dbReference type="ARBA" id="ARBA00023054"/>
    </source>
</evidence>
<organism evidence="11 12">
    <name type="scientific">Malassezia nana</name>
    <dbReference type="NCBI Taxonomy" id="180528"/>
    <lineage>
        <taxon>Eukaryota</taxon>
        <taxon>Fungi</taxon>
        <taxon>Dikarya</taxon>
        <taxon>Basidiomycota</taxon>
        <taxon>Ustilaginomycotina</taxon>
        <taxon>Malasseziomycetes</taxon>
        <taxon>Malasseziales</taxon>
        <taxon>Malasseziaceae</taxon>
        <taxon>Malassezia</taxon>
    </lineage>
</organism>
<dbReference type="PROSITE" id="PS50294">
    <property type="entry name" value="WD_REPEATS_REGION"/>
    <property type="match status" value="4"/>
</dbReference>